<reference evidence="1 2" key="1">
    <citation type="submission" date="2015-04" db="EMBL/GenBank/DDBJ databases">
        <title>The draft genome sequence of Erythrobacr gangjinensis K7-2.</title>
        <authorList>
            <person name="Zhuang L."/>
            <person name="Liu Y."/>
            <person name="Shao Z."/>
        </authorList>
    </citation>
    <scope>NUCLEOTIDE SEQUENCE [LARGE SCALE GENOMIC DNA]</scope>
    <source>
        <strain evidence="1 2">K7-2</strain>
    </source>
</reference>
<dbReference type="SUPFAM" id="SSF55144">
    <property type="entry name" value="LigT-like"/>
    <property type="match status" value="1"/>
</dbReference>
<organism evidence="1 2">
    <name type="scientific">Aurantiacibacter gangjinensis</name>
    <dbReference type="NCBI Taxonomy" id="502682"/>
    <lineage>
        <taxon>Bacteria</taxon>
        <taxon>Pseudomonadati</taxon>
        <taxon>Pseudomonadota</taxon>
        <taxon>Alphaproteobacteria</taxon>
        <taxon>Sphingomonadales</taxon>
        <taxon>Erythrobacteraceae</taxon>
        <taxon>Aurantiacibacter</taxon>
    </lineage>
</organism>
<evidence type="ECO:0000313" key="2">
    <source>
        <dbReference type="Proteomes" id="UP000053070"/>
    </source>
</evidence>
<evidence type="ECO:0000313" key="1">
    <source>
        <dbReference type="EMBL" id="KLE33088.1"/>
    </source>
</evidence>
<dbReference type="PATRIC" id="fig|502682.8.peg.735"/>
<dbReference type="RefSeq" id="WP_047005938.1">
    <property type="nucleotide sequence ID" value="NZ_LBHC01000001.1"/>
</dbReference>
<dbReference type="InterPro" id="IPR009097">
    <property type="entry name" value="Cyclic_Pdiesterase"/>
</dbReference>
<dbReference type="Gene3D" id="3.90.1140.10">
    <property type="entry name" value="Cyclic phosphodiesterase"/>
    <property type="match status" value="1"/>
</dbReference>
<dbReference type="STRING" id="502682.BMF35_a2144"/>
<dbReference type="Proteomes" id="UP000053070">
    <property type="component" value="Unassembled WGS sequence"/>
</dbReference>
<comment type="caution">
    <text evidence="1">The sequence shown here is derived from an EMBL/GenBank/DDBJ whole genome shotgun (WGS) entry which is preliminary data.</text>
</comment>
<dbReference type="EMBL" id="LBHC01000001">
    <property type="protein sequence ID" value="KLE33088.1"/>
    <property type="molecule type" value="Genomic_DNA"/>
</dbReference>
<keyword evidence="2" id="KW-1185">Reference proteome</keyword>
<sequence length="184" mass="20880">MVRLAPRAGRDVTGESGPAPLIVTAELPEDLFSWANQLRTEHFPPERNYLKAHVTLFHALPPSCEPEVRDCIAAIVRDNPPVPARLCGIMKLGKGTALKLESREMIAIWEELRDRFHGLLTPQDEHKPRLHVTIQNKVSLEEAKALQARLGPQVQPRDFAFAGLALHYYRGGPWELVKRWRFRG</sequence>
<dbReference type="AlphaFoldDB" id="A0A0G9MUU2"/>
<gene>
    <name evidence="1" type="ORF">AAW01_03605</name>
</gene>
<proteinExistence type="predicted"/>
<accession>A0A0G9MUU2</accession>
<dbReference type="OrthoDB" id="793003at2"/>
<protein>
    <recommendedName>
        <fullName evidence="3">2'-5' RNA ligase family protein</fullName>
    </recommendedName>
</protein>
<dbReference type="Pfam" id="PF13563">
    <property type="entry name" value="2_5_RNA_ligase2"/>
    <property type="match status" value="1"/>
</dbReference>
<evidence type="ECO:0008006" key="3">
    <source>
        <dbReference type="Google" id="ProtNLM"/>
    </source>
</evidence>
<name>A0A0G9MUU2_9SPHN</name>